<dbReference type="Proteomes" id="UP001268089">
    <property type="component" value="Unassembled WGS sequence"/>
</dbReference>
<dbReference type="PANTHER" id="PTHR37486:SF1">
    <property type="entry name" value="STRINGENT STARVATION PROTEIN B"/>
    <property type="match status" value="1"/>
</dbReference>
<gene>
    <name evidence="2" type="ORF">J2X15_000934</name>
</gene>
<dbReference type="EMBL" id="JAVDXO010000002">
    <property type="protein sequence ID" value="MDR7305656.1"/>
    <property type="molecule type" value="Genomic_DNA"/>
</dbReference>
<evidence type="ECO:0000256" key="1">
    <source>
        <dbReference type="SAM" id="MobiDB-lite"/>
    </source>
</evidence>
<dbReference type="SUPFAM" id="SSF101738">
    <property type="entry name" value="SspB-like"/>
    <property type="match status" value="1"/>
</dbReference>
<evidence type="ECO:0000313" key="3">
    <source>
        <dbReference type="Proteomes" id="UP001268089"/>
    </source>
</evidence>
<accession>A0ABU1ZM60</accession>
<protein>
    <submittedName>
        <fullName evidence="2">Stringent starvation protein B</fullName>
    </submittedName>
</protein>
<proteinExistence type="predicted"/>
<organism evidence="2 3">
    <name type="scientific">Rhodoferax saidenbachensis</name>
    <dbReference type="NCBI Taxonomy" id="1484693"/>
    <lineage>
        <taxon>Bacteria</taxon>
        <taxon>Pseudomonadati</taxon>
        <taxon>Pseudomonadota</taxon>
        <taxon>Betaproteobacteria</taxon>
        <taxon>Burkholderiales</taxon>
        <taxon>Comamonadaceae</taxon>
        <taxon>Rhodoferax</taxon>
    </lineage>
</organism>
<evidence type="ECO:0000313" key="2">
    <source>
        <dbReference type="EMBL" id="MDR7305656.1"/>
    </source>
</evidence>
<comment type="caution">
    <text evidence="2">The sequence shown here is derived from an EMBL/GenBank/DDBJ whole genome shotgun (WGS) entry which is preliminary data.</text>
</comment>
<dbReference type="PANTHER" id="PTHR37486">
    <property type="entry name" value="STRINGENT STARVATION PROTEIN B"/>
    <property type="match status" value="1"/>
</dbReference>
<reference evidence="2 3" key="1">
    <citation type="submission" date="2023-07" db="EMBL/GenBank/DDBJ databases">
        <title>Sorghum-associated microbial communities from plants grown in Nebraska, USA.</title>
        <authorList>
            <person name="Schachtman D."/>
        </authorList>
    </citation>
    <scope>NUCLEOTIDE SEQUENCE [LARGE SCALE GENOMIC DNA]</scope>
    <source>
        <strain evidence="2 3">BE308</strain>
    </source>
</reference>
<keyword evidence="3" id="KW-1185">Reference proteome</keyword>
<dbReference type="InterPro" id="IPR036760">
    <property type="entry name" value="SspB-like_sf"/>
</dbReference>
<name>A0ABU1ZM60_9BURK</name>
<dbReference type="PIRSF" id="PIRSF005276">
    <property type="entry name" value="SspB"/>
    <property type="match status" value="1"/>
</dbReference>
<dbReference type="Pfam" id="PF04386">
    <property type="entry name" value="SspB"/>
    <property type="match status" value="1"/>
</dbReference>
<sequence length="155" mass="16776">MMDAQDTNSTRPYLIRALYEWCTDNGFTPFIAVQVDDSVRVPHEFVKDGEIVLNVSFDATSALKLGNEFIEFKGRFGGVARDILVPVHRVLAIYARENGQGMAFPVSALPEATEAKAPAIEPKPSALAPVPVKPDDGGPDTPRPSGGRPSLTRVK</sequence>
<dbReference type="Gene3D" id="2.30.30.220">
    <property type="entry name" value="SspB-like"/>
    <property type="match status" value="1"/>
</dbReference>
<feature type="region of interest" description="Disordered" evidence="1">
    <location>
        <begin position="115"/>
        <end position="155"/>
    </location>
</feature>
<dbReference type="NCBIfam" id="NF008769">
    <property type="entry name" value="PRK11798.2-5"/>
    <property type="match status" value="1"/>
</dbReference>
<dbReference type="InterPro" id="IPR007481">
    <property type="entry name" value="SspB"/>
</dbReference>